<protein>
    <submittedName>
        <fullName evidence="1">Uncharacterized protein</fullName>
    </submittedName>
</protein>
<sequence>MVAYRLFQDYVPIPYPMSERVNKTLLLIVA</sequence>
<dbReference type="EMBL" id="LN899820">
    <property type="protein sequence ID" value="CUV57389.1"/>
    <property type="molecule type" value="Genomic_DNA"/>
</dbReference>
<organism evidence="1">
    <name type="scientific">Ralstonia solanacearum</name>
    <name type="common">Pseudomonas solanacearum</name>
    <dbReference type="NCBI Taxonomy" id="305"/>
    <lineage>
        <taxon>Bacteria</taxon>
        <taxon>Pseudomonadati</taxon>
        <taxon>Pseudomonadota</taxon>
        <taxon>Betaproteobacteria</taxon>
        <taxon>Burkholderiales</taxon>
        <taxon>Burkholderiaceae</taxon>
        <taxon>Ralstonia</taxon>
        <taxon>Ralstonia solanacearum species complex</taxon>
    </lineage>
</organism>
<gene>
    <name evidence="1" type="ORF">RUN1985_v1_470012</name>
    <name evidence="2" type="ORF">RUN215_v1_1300013</name>
</gene>
<accession>A0A0S4V5C9</accession>
<name>A0A0S4V5C9_RALSL</name>
<reference evidence="1" key="1">
    <citation type="submission" date="2015-10" db="EMBL/GenBank/DDBJ databases">
        <authorList>
            <person name="Gilbert D.G."/>
        </authorList>
    </citation>
    <scope>NUCLEOTIDE SEQUENCE</scope>
    <source>
        <strain evidence="1">Phyl III-seqv23</strain>
    </source>
</reference>
<evidence type="ECO:0000313" key="1">
    <source>
        <dbReference type="EMBL" id="CUV29583.1"/>
    </source>
</evidence>
<evidence type="ECO:0000313" key="2">
    <source>
        <dbReference type="EMBL" id="CUV57389.1"/>
    </source>
</evidence>
<dbReference type="EMBL" id="LN899824">
    <property type="protein sequence ID" value="CUV29583.1"/>
    <property type="molecule type" value="Genomic_DNA"/>
</dbReference>
<proteinExistence type="predicted"/>
<dbReference type="AlphaFoldDB" id="A0A0S4V5C9"/>